<feature type="transmembrane region" description="Helical" evidence="3">
    <location>
        <begin position="329"/>
        <end position="349"/>
    </location>
</feature>
<keyword evidence="3" id="KW-1133">Transmembrane helix</keyword>
<feature type="transmembrane region" description="Helical" evidence="3">
    <location>
        <begin position="91"/>
        <end position="111"/>
    </location>
</feature>
<feature type="transmembrane region" description="Helical" evidence="3">
    <location>
        <begin position="369"/>
        <end position="391"/>
    </location>
</feature>
<dbReference type="InterPro" id="IPR020846">
    <property type="entry name" value="MFS_dom"/>
</dbReference>
<evidence type="ECO:0000313" key="6">
    <source>
        <dbReference type="Proteomes" id="UP001147695"/>
    </source>
</evidence>
<keyword evidence="3" id="KW-0472">Membrane</keyword>
<feature type="transmembrane region" description="Helical" evidence="3">
    <location>
        <begin position="123"/>
        <end position="144"/>
    </location>
</feature>
<feature type="transmembrane region" description="Helical" evidence="3">
    <location>
        <begin position="302"/>
        <end position="322"/>
    </location>
</feature>
<dbReference type="Gene3D" id="1.20.1250.20">
    <property type="entry name" value="MFS general substrate transporter like domains"/>
    <property type="match status" value="2"/>
</dbReference>
<feature type="transmembrane region" description="Helical" evidence="3">
    <location>
        <begin position="67"/>
        <end position="85"/>
    </location>
</feature>
<dbReference type="PANTHER" id="PTHR11360:SF284">
    <property type="entry name" value="EG:103B4.3 PROTEIN-RELATED"/>
    <property type="match status" value="1"/>
</dbReference>
<accession>A0A9W9QNF6</accession>
<evidence type="ECO:0000256" key="1">
    <source>
        <dbReference type="ARBA" id="ARBA00004141"/>
    </source>
</evidence>
<dbReference type="GO" id="GO:0022857">
    <property type="term" value="F:transmembrane transporter activity"/>
    <property type="evidence" value="ECO:0007669"/>
    <property type="project" value="InterPro"/>
</dbReference>
<evidence type="ECO:0000259" key="4">
    <source>
        <dbReference type="PROSITE" id="PS50850"/>
    </source>
</evidence>
<dbReference type="InterPro" id="IPR036259">
    <property type="entry name" value="MFS_trans_sf"/>
</dbReference>
<evidence type="ECO:0000313" key="5">
    <source>
        <dbReference type="EMBL" id="KAJ5339659.1"/>
    </source>
</evidence>
<name>A0A9W9QNF6_PENBR</name>
<dbReference type="PROSITE" id="PS50850">
    <property type="entry name" value="MFS"/>
    <property type="match status" value="1"/>
</dbReference>
<dbReference type="InterPro" id="IPR050327">
    <property type="entry name" value="Proton-linked_MCT"/>
</dbReference>
<reference evidence="5" key="2">
    <citation type="journal article" date="2023" name="IMA Fungus">
        <title>Comparative genomic study of the Penicillium genus elucidates a diverse pangenome and 15 lateral gene transfer events.</title>
        <authorList>
            <person name="Petersen C."/>
            <person name="Sorensen T."/>
            <person name="Nielsen M.R."/>
            <person name="Sondergaard T.E."/>
            <person name="Sorensen J.L."/>
            <person name="Fitzpatrick D.A."/>
            <person name="Frisvad J.C."/>
            <person name="Nielsen K.L."/>
        </authorList>
    </citation>
    <scope>NUCLEOTIDE SEQUENCE</scope>
    <source>
        <strain evidence="5">IBT 35673</strain>
    </source>
</reference>
<comment type="caution">
    <text evidence="5">The sequence shown here is derived from an EMBL/GenBank/DDBJ whole genome shotgun (WGS) entry which is preliminary data.</text>
</comment>
<organism evidence="5 6">
    <name type="scientific">Penicillium brevicompactum</name>
    <dbReference type="NCBI Taxonomy" id="5074"/>
    <lineage>
        <taxon>Eukaryota</taxon>
        <taxon>Fungi</taxon>
        <taxon>Dikarya</taxon>
        <taxon>Ascomycota</taxon>
        <taxon>Pezizomycotina</taxon>
        <taxon>Eurotiomycetes</taxon>
        <taxon>Eurotiomycetidae</taxon>
        <taxon>Eurotiales</taxon>
        <taxon>Aspergillaceae</taxon>
        <taxon>Penicillium</taxon>
    </lineage>
</organism>
<dbReference type="AlphaFoldDB" id="A0A9W9QNF6"/>
<feature type="transmembrane region" description="Helical" evidence="3">
    <location>
        <begin position="277"/>
        <end position="296"/>
    </location>
</feature>
<dbReference type="PANTHER" id="PTHR11360">
    <property type="entry name" value="MONOCARBOXYLATE TRANSPORTER"/>
    <property type="match status" value="1"/>
</dbReference>
<comment type="similarity">
    <text evidence="2">Belongs to the major facilitator superfamily. Monocarboxylate porter (TC 2.A.1.13) family.</text>
</comment>
<dbReference type="SUPFAM" id="SSF103473">
    <property type="entry name" value="MFS general substrate transporter"/>
    <property type="match status" value="1"/>
</dbReference>
<dbReference type="InterPro" id="IPR011701">
    <property type="entry name" value="MFS"/>
</dbReference>
<sequence length="405" mass="43435">MFMTCAIIFAYGVYQAIYEEMASAPNTPFTGTSSSIISLIGTVSMATMSMGGPFIMTWAKLYGPQNVIMAGGLVFALGCILASLSQQVWQFALTQGLLVGLGTCMAYVPTMSVAPGWFDKRRGLAMGIVISGSACGGMVWPPVLRAITSAVGFRNALRISGCVVAVFVPIAGFALRWEPQFGEMVEGQTAGLSRWTGWARAPLVNMEVVKSKKFIAQALGCFLQSAGYATPLFFYAAYARSLGYSVAQGDDFITISNAANFVSRIGIGYAADKFGRLNVLFLTTVLSSVAVFGFWLPSTLGGANALFVIFAILYGCFGSAYISLFPASLIELFGQHFTSVNGALYWRFAGNTVDESSASRGSALHDPSTYLRVTYTVGLLLFAASIATLWVRIEGRPGKKWTWKL</sequence>
<dbReference type="GO" id="GO:0016020">
    <property type="term" value="C:membrane"/>
    <property type="evidence" value="ECO:0007669"/>
    <property type="project" value="UniProtKB-SubCell"/>
</dbReference>
<evidence type="ECO:0000256" key="3">
    <source>
        <dbReference type="SAM" id="Phobius"/>
    </source>
</evidence>
<feature type="transmembrane region" description="Helical" evidence="3">
    <location>
        <begin position="156"/>
        <end position="175"/>
    </location>
</feature>
<dbReference type="Pfam" id="PF07690">
    <property type="entry name" value="MFS_1"/>
    <property type="match status" value="1"/>
</dbReference>
<protein>
    <recommendedName>
        <fullName evidence="4">Major facilitator superfamily (MFS) profile domain-containing protein</fullName>
    </recommendedName>
</protein>
<dbReference type="EMBL" id="JAPZBQ010000003">
    <property type="protein sequence ID" value="KAJ5339659.1"/>
    <property type="molecule type" value="Genomic_DNA"/>
</dbReference>
<feature type="transmembrane region" description="Helical" evidence="3">
    <location>
        <begin position="31"/>
        <end position="55"/>
    </location>
</feature>
<gene>
    <name evidence="5" type="ORF">N7452_006387</name>
</gene>
<keyword evidence="3" id="KW-0812">Transmembrane</keyword>
<feature type="domain" description="Major facilitator superfamily (MFS) profile" evidence="4">
    <location>
        <begin position="1"/>
        <end position="396"/>
    </location>
</feature>
<reference evidence="5" key="1">
    <citation type="submission" date="2022-12" db="EMBL/GenBank/DDBJ databases">
        <authorList>
            <person name="Petersen C."/>
        </authorList>
    </citation>
    <scope>NUCLEOTIDE SEQUENCE</scope>
    <source>
        <strain evidence="5">IBT 35673</strain>
    </source>
</reference>
<comment type="subcellular location">
    <subcellularLocation>
        <location evidence="1">Membrane</location>
        <topology evidence="1">Multi-pass membrane protein</topology>
    </subcellularLocation>
</comment>
<dbReference type="Proteomes" id="UP001147695">
    <property type="component" value="Unassembled WGS sequence"/>
</dbReference>
<evidence type="ECO:0000256" key="2">
    <source>
        <dbReference type="ARBA" id="ARBA00006727"/>
    </source>
</evidence>
<proteinExistence type="inferred from homology"/>